<dbReference type="SUPFAM" id="SSF55874">
    <property type="entry name" value="ATPase domain of HSP90 chaperone/DNA topoisomerase II/histidine kinase"/>
    <property type="match status" value="1"/>
</dbReference>
<dbReference type="Gene3D" id="3.30.565.10">
    <property type="entry name" value="Histidine kinase-like ATPase, C-terminal domain"/>
    <property type="match status" value="1"/>
</dbReference>
<dbReference type="InterPro" id="IPR025201">
    <property type="entry name" value="KdpD_TM"/>
</dbReference>
<dbReference type="EMBL" id="BFBR01000008">
    <property type="protein sequence ID" value="GBF58880.1"/>
    <property type="molecule type" value="Genomic_DNA"/>
</dbReference>
<evidence type="ECO:0000256" key="1">
    <source>
        <dbReference type="ARBA" id="ARBA00000085"/>
    </source>
</evidence>
<dbReference type="InterPro" id="IPR036890">
    <property type="entry name" value="HATPase_C_sf"/>
</dbReference>
<comment type="catalytic activity">
    <reaction evidence="1">
        <text>ATP + protein L-histidine = ADP + protein N-phospho-L-histidine.</text>
        <dbReference type="EC" id="2.7.13.3"/>
    </reaction>
</comment>
<dbReference type="SMART" id="SM00387">
    <property type="entry name" value="HATPase_c"/>
    <property type="match status" value="1"/>
</dbReference>
<keyword evidence="8" id="KW-0418">Kinase</keyword>
<dbReference type="SUPFAM" id="SSF47384">
    <property type="entry name" value="Homodimeric domain of signal transducing histidine kinase"/>
    <property type="match status" value="1"/>
</dbReference>
<evidence type="ECO:0000256" key="9">
    <source>
        <dbReference type="ARBA" id="ARBA00022840"/>
    </source>
</evidence>
<dbReference type="InterPro" id="IPR005467">
    <property type="entry name" value="His_kinase_dom"/>
</dbReference>
<keyword evidence="5 15" id="KW-0808">Transferase</keyword>
<organism evidence="15 16">
    <name type="scientific">Candidatus Phycosocius bacilliformis</name>
    <dbReference type="NCBI Taxonomy" id="1445552"/>
    <lineage>
        <taxon>Bacteria</taxon>
        <taxon>Pseudomonadati</taxon>
        <taxon>Pseudomonadota</taxon>
        <taxon>Alphaproteobacteria</taxon>
        <taxon>Caulobacterales</taxon>
        <taxon>Caulobacterales incertae sedis</taxon>
        <taxon>Candidatus Phycosocius</taxon>
    </lineage>
</organism>
<keyword evidence="11" id="KW-0902">Two-component regulatory system</keyword>
<dbReference type="GO" id="GO:0000155">
    <property type="term" value="F:phosphorelay sensor kinase activity"/>
    <property type="evidence" value="ECO:0007669"/>
    <property type="project" value="InterPro"/>
</dbReference>
<proteinExistence type="predicted"/>
<name>A0A2P2ECU7_9PROT</name>
<dbReference type="PROSITE" id="PS50109">
    <property type="entry name" value="HIS_KIN"/>
    <property type="match status" value="1"/>
</dbReference>
<dbReference type="PANTHER" id="PTHR45569">
    <property type="entry name" value="SENSOR PROTEIN KDPD"/>
    <property type="match status" value="1"/>
</dbReference>
<evidence type="ECO:0000256" key="6">
    <source>
        <dbReference type="ARBA" id="ARBA00022692"/>
    </source>
</evidence>
<dbReference type="InterPro" id="IPR036097">
    <property type="entry name" value="HisK_dim/P_sf"/>
</dbReference>
<evidence type="ECO:0000313" key="16">
    <source>
        <dbReference type="Proteomes" id="UP000245086"/>
    </source>
</evidence>
<evidence type="ECO:0000256" key="10">
    <source>
        <dbReference type="ARBA" id="ARBA00022989"/>
    </source>
</evidence>
<dbReference type="InterPro" id="IPR003661">
    <property type="entry name" value="HisK_dim/P_dom"/>
</dbReference>
<dbReference type="Pfam" id="PF13493">
    <property type="entry name" value="DUF4118"/>
    <property type="match status" value="1"/>
</dbReference>
<accession>A0A2P2ECU7</accession>
<sequence>MCVQLFQTNGNRLVDALKGISLSVGLPIISALVSTVLIERDVIEDAAPLFLVGVILAATQAGRRMALVAALVSFALFNFLLVEPRFTFQLASPDDFLVLLIFLSVALAIAHFAGQARDRGQAALERAKQLEALFDAACRALISKDTHLVAVIAQEAAEAICPLGWQISAEHPRLTDDATPIAAGSQGRGRQPKSSHQARVIELCGPENSLFIYPTKAGEISAGTDQSFAMLAKLAEGALTRICLQQELEDTKVAAAAESLRAIIINSVAHDFRTPLSSIIASAATLEDHHHAISEAEKVNLARSIRIGAERLSRFVSKLLTAAQLDSGAIKAHLQVVDVRDVMGGLLEAFSMHKHRSSVIWDGSFADVEIQCDPVLLDQALHNIVENCLDFSPPGSPVRVTIQVGPFFDILICDEGIGIAPPYREEIFKRWARGPQSSKSRSGLGLGLAIANGFIHALGGTITVIDKPDGERGACFRVRFPMSVVEGHRAAV</sequence>
<evidence type="ECO:0000256" key="8">
    <source>
        <dbReference type="ARBA" id="ARBA00022777"/>
    </source>
</evidence>
<evidence type="ECO:0000256" key="11">
    <source>
        <dbReference type="ARBA" id="ARBA00023012"/>
    </source>
</evidence>
<evidence type="ECO:0000256" key="7">
    <source>
        <dbReference type="ARBA" id="ARBA00022741"/>
    </source>
</evidence>
<evidence type="ECO:0000256" key="5">
    <source>
        <dbReference type="ARBA" id="ARBA00022679"/>
    </source>
</evidence>
<evidence type="ECO:0000313" key="15">
    <source>
        <dbReference type="EMBL" id="GBF58880.1"/>
    </source>
</evidence>
<dbReference type="Proteomes" id="UP000245086">
    <property type="component" value="Unassembled WGS sequence"/>
</dbReference>
<dbReference type="Pfam" id="PF02518">
    <property type="entry name" value="HATPase_c"/>
    <property type="match status" value="1"/>
</dbReference>
<evidence type="ECO:0000256" key="12">
    <source>
        <dbReference type="ARBA" id="ARBA00023136"/>
    </source>
</evidence>
<dbReference type="PANTHER" id="PTHR45569:SF1">
    <property type="entry name" value="SENSOR PROTEIN KDPD"/>
    <property type="match status" value="1"/>
</dbReference>
<dbReference type="EC" id="2.7.13.3" evidence="3"/>
<dbReference type="GO" id="GO:0005524">
    <property type="term" value="F:ATP binding"/>
    <property type="evidence" value="ECO:0007669"/>
    <property type="project" value="UniProtKB-KW"/>
</dbReference>
<evidence type="ECO:0000256" key="13">
    <source>
        <dbReference type="SAM" id="Phobius"/>
    </source>
</evidence>
<feature type="domain" description="Histidine kinase" evidence="14">
    <location>
        <begin position="267"/>
        <end position="484"/>
    </location>
</feature>
<keyword evidence="4" id="KW-0597">Phosphoprotein</keyword>
<dbReference type="Gene3D" id="1.20.120.620">
    <property type="entry name" value="Backbone structure of the membrane domain of e. Coli histidine kinase receptor kdpd"/>
    <property type="match status" value="1"/>
</dbReference>
<feature type="transmembrane region" description="Helical" evidence="13">
    <location>
        <begin position="96"/>
        <end position="114"/>
    </location>
</feature>
<dbReference type="InterPro" id="IPR038318">
    <property type="entry name" value="KdpD_sf"/>
</dbReference>
<dbReference type="InterPro" id="IPR004358">
    <property type="entry name" value="Sig_transdc_His_kin-like_C"/>
</dbReference>
<evidence type="ECO:0000256" key="3">
    <source>
        <dbReference type="ARBA" id="ARBA00012438"/>
    </source>
</evidence>
<keyword evidence="7" id="KW-0547">Nucleotide-binding</keyword>
<keyword evidence="16" id="KW-1185">Reference proteome</keyword>
<dbReference type="CDD" id="cd00082">
    <property type="entry name" value="HisKA"/>
    <property type="match status" value="1"/>
</dbReference>
<dbReference type="AlphaFoldDB" id="A0A2P2ECU7"/>
<evidence type="ECO:0000256" key="4">
    <source>
        <dbReference type="ARBA" id="ARBA00022553"/>
    </source>
</evidence>
<dbReference type="PRINTS" id="PR00344">
    <property type="entry name" value="BCTRLSENSOR"/>
</dbReference>
<keyword evidence="6 13" id="KW-0812">Transmembrane</keyword>
<comment type="subcellular location">
    <subcellularLocation>
        <location evidence="2">Membrane</location>
        <topology evidence="2">Multi-pass membrane protein</topology>
    </subcellularLocation>
</comment>
<gene>
    <name evidence="15" type="primary">kdpD_2</name>
    <name evidence="15" type="ORF">PbB2_02569</name>
</gene>
<evidence type="ECO:0000256" key="2">
    <source>
        <dbReference type="ARBA" id="ARBA00004141"/>
    </source>
</evidence>
<protein>
    <recommendedName>
        <fullName evidence="3">histidine kinase</fullName>
        <ecNumber evidence="3">2.7.13.3</ecNumber>
    </recommendedName>
</protein>
<dbReference type="GO" id="GO:0005886">
    <property type="term" value="C:plasma membrane"/>
    <property type="evidence" value="ECO:0007669"/>
    <property type="project" value="TreeGrafter"/>
</dbReference>
<keyword evidence="9" id="KW-0067">ATP-binding</keyword>
<dbReference type="InterPro" id="IPR052023">
    <property type="entry name" value="Histidine_kinase_KdpD"/>
</dbReference>
<dbReference type="InterPro" id="IPR003594">
    <property type="entry name" value="HATPase_dom"/>
</dbReference>
<keyword evidence="12 13" id="KW-0472">Membrane</keyword>
<dbReference type="SMART" id="SM00388">
    <property type="entry name" value="HisKA"/>
    <property type="match status" value="1"/>
</dbReference>
<feature type="transmembrane region" description="Helical" evidence="13">
    <location>
        <begin position="50"/>
        <end position="76"/>
    </location>
</feature>
<keyword evidence="10 13" id="KW-1133">Transmembrane helix</keyword>
<reference evidence="15 16" key="1">
    <citation type="journal article" date="2018" name="Genome Announc.">
        <title>Draft Genome Sequence of "Candidatus Phycosocius bacilliformis," an Alphaproteobacterial Ectosymbiont of the Hydrocarbon-Producing Green Alga Botryococcus braunii.</title>
        <authorList>
            <person name="Tanabe Y."/>
            <person name="Yamaguchi H."/>
            <person name="Watanabe M.M."/>
        </authorList>
    </citation>
    <scope>NUCLEOTIDE SEQUENCE [LARGE SCALE GENOMIC DNA]</scope>
    <source>
        <strain evidence="15 16">BOTRYCO-2</strain>
    </source>
</reference>
<evidence type="ECO:0000259" key="14">
    <source>
        <dbReference type="PROSITE" id="PS50109"/>
    </source>
</evidence>
<dbReference type="Gene3D" id="1.10.287.130">
    <property type="match status" value="1"/>
</dbReference>
<comment type="caution">
    <text evidence="15">The sequence shown here is derived from an EMBL/GenBank/DDBJ whole genome shotgun (WGS) entry which is preliminary data.</text>
</comment>
<dbReference type="Pfam" id="PF00512">
    <property type="entry name" value="HisKA"/>
    <property type="match status" value="1"/>
</dbReference>